<comment type="caution">
    <text evidence="5">The sequence shown here is derived from an EMBL/GenBank/DDBJ whole genome shotgun (WGS) entry which is preliminary data.</text>
</comment>
<dbReference type="InterPro" id="IPR036390">
    <property type="entry name" value="WH_DNA-bd_sf"/>
</dbReference>
<dbReference type="PANTHER" id="PTHR33164:SF43">
    <property type="entry name" value="HTH-TYPE TRANSCRIPTIONAL REPRESSOR YETL"/>
    <property type="match status" value="1"/>
</dbReference>
<dbReference type="EMBL" id="JAODYH010000005">
    <property type="protein sequence ID" value="MCT9811331.1"/>
    <property type="molecule type" value="Genomic_DNA"/>
</dbReference>
<proteinExistence type="predicted"/>
<evidence type="ECO:0000313" key="6">
    <source>
        <dbReference type="Proteomes" id="UP001525968"/>
    </source>
</evidence>
<evidence type="ECO:0000256" key="3">
    <source>
        <dbReference type="ARBA" id="ARBA00023163"/>
    </source>
</evidence>
<dbReference type="SUPFAM" id="SSF46785">
    <property type="entry name" value="Winged helix' DNA-binding domain"/>
    <property type="match status" value="1"/>
</dbReference>
<dbReference type="InterPro" id="IPR039422">
    <property type="entry name" value="MarR/SlyA-like"/>
</dbReference>
<dbReference type="Gene3D" id="1.10.10.10">
    <property type="entry name" value="Winged helix-like DNA-binding domain superfamily/Winged helix DNA-binding domain"/>
    <property type="match status" value="1"/>
</dbReference>
<reference evidence="5 6" key="1">
    <citation type="submission" date="2022-09" db="EMBL/GenBank/DDBJ databases">
        <title>Draft genome of isolate Be4.</title>
        <authorList>
            <person name="Sanchez-Castro I."/>
            <person name="Martinez-Rodriguez P."/>
            <person name="Descostes M."/>
            <person name="Merroun M."/>
        </authorList>
    </citation>
    <scope>NUCLEOTIDE SEQUENCE [LARGE SCALE GENOMIC DNA]</scope>
    <source>
        <strain evidence="5 6">Be4</strain>
    </source>
</reference>
<keyword evidence="2" id="KW-0238">DNA-binding</keyword>
<dbReference type="PROSITE" id="PS50995">
    <property type="entry name" value="HTH_MARR_2"/>
    <property type="match status" value="1"/>
</dbReference>
<dbReference type="Pfam" id="PF12802">
    <property type="entry name" value="MarR_2"/>
    <property type="match status" value="1"/>
</dbReference>
<dbReference type="PROSITE" id="PS01117">
    <property type="entry name" value="HTH_MARR_1"/>
    <property type="match status" value="1"/>
</dbReference>
<keyword evidence="3" id="KW-0804">Transcription</keyword>
<dbReference type="SMART" id="SM00347">
    <property type="entry name" value="HTH_MARR"/>
    <property type="match status" value="1"/>
</dbReference>
<feature type="domain" description="HTH marR-type" evidence="4">
    <location>
        <begin position="6"/>
        <end position="140"/>
    </location>
</feature>
<sequence length="144" mass="16436">MTAQTPADVFEAMHDLMHAYRRRMRAAVHAIQPDLTHNEVRALLFVGRHPMRTQSDLVEHSGADKAQIARMLNMLEERGLLERVPHPQDKRSRCLALSPAGQAVCEAMRTSRRSVTQQMLQGVAQEEEQQLQALLMRLMDNLNE</sequence>
<dbReference type="RefSeq" id="WP_261500559.1">
    <property type="nucleotide sequence ID" value="NZ_JAODYH010000005.1"/>
</dbReference>
<name>A0ABT2PLH3_9BURK</name>
<dbReference type="InterPro" id="IPR036388">
    <property type="entry name" value="WH-like_DNA-bd_sf"/>
</dbReference>
<evidence type="ECO:0000256" key="2">
    <source>
        <dbReference type="ARBA" id="ARBA00023125"/>
    </source>
</evidence>
<dbReference type="PRINTS" id="PR00598">
    <property type="entry name" value="HTHMARR"/>
</dbReference>
<protein>
    <submittedName>
        <fullName evidence="5">MarR family transcriptional regulator</fullName>
    </submittedName>
</protein>
<evidence type="ECO:0000256" key="1">
    <source>
        <dbReference type="ARBA" id="ARBA00023015"/>
    </source>
</evidence>
<keyword evidence="6" id="KW-1185">Reference proteome</keyword>
<dbReference type="Proteomes" id="UP001525968">
    <property type="component" value="Unassembled WGS sequence"/>
</dbReference>
<accession>A0ABT2PLH3</accession>
<dbReference type="InterPro" id="IPR000835">
    <property type="entry name" value="HTH_MarR-typ"/>
</dbReference>
<organism evidence="5 6">
    <name type="scientific">Acidovorax bellezanensis</name>
    <dbReference type="NCBI Taxonomy" id="2976702"/>
    <lineage>
        <taxon>Bacteria</taxon>
        <taxon>Pseudomonadati</taxon>
        <taxon>Pseudomonadota</taxon>
        <taxon>Betaproteobacteria</taxon>
        <taxon>Burkholderiales</taxon>
        <taxon>Comamonadaceae</taxon>
        <taxon>Acidovorax</taxon>
    </lineage>
</organism>
<evidence type="ECO:0000313" key="5">
    <source>
        <dbReference type="EMBL" id="MCT9811331.1"/>
    </source>
</evidence>
<evidence type="ECO:0000259" key="4">
    <source>
        <dbReference type="PROSITE" id="PS50995"/>
    </source>
</evidence>
<dbReference type="PANTHER" id="PTHR33164">
    <property type="entry name" value="TRANSCRIPTIONAL REGULATOR, MARR FAMILY"/>
    <property type="match status" value="1"/>
</dbReference>
<dbReference type="InterPro" id="IPR023187">
    <property type="entry name" value="Tscrpt_reg_MarR-type_CS"/>
</dbReference>
<gene>
    <name evidence="5" type="ORF">N0K08_11840</name>
</gene>
<keyword evidence="1" id="KW-0805">Transcription regulation</keyword>